<evidence type="ECO:0000256" key="5">
    <source>
        <dbReference type="ARBA" id="ARBA00022691"/>
    </source>
</evidence>
<comment type="pathway">
    <text evidence="1">Cofactor biosynthesis; adenosylcobalamin biosynthesis.</text>
</comment>
<evidence type="ECO:0000259" key="6">
    <source>
        <dbReference type="Pfam" id="PF00590"/>
    </source>
</evidence>
<dbReference type="Gene3D" id="3.40.50.150">
    <property type="entry name" value="Vaccinia Virus protein VP39"/>
    <property type="match status" value="1"/>
</dbReference>
<evidence type="ECO:0000313" key="8">
    <source>
        <dbReference type="Proteomes" id="UP000309544"/>
    </source>
</evidence>
<reference evidence="7 8" key="1">
    <citation type="submission" date="2019-05" db="EMBL/GenBank/DDBJ databases">
        <title>Draft Whole-Genome sequence of the green sulfur bacterium Prosthecochloris vibrioformis DSM 260.</title>
        <authorList>
            <person name="Meyer T.E."/>
            <person name="Kyndt J.A."/>
        </authorList>
    </citation>
    <scope>NUCLEOTIDE SEQUENCE [LARGE SCALE GENOMIC DNA]</scope>
    <source>
        <strain evidence="7 8">DSM 260</strain>
    </source>
</reference>
<dbReference type="EMBL" id="VDCI01000003">
    <property type="protein sequence ID" value="TNJ36891.1"/>
    <property type="molecule type" value="Genomic_DNA"/>
</dbReference>
<keyword evidence="4 7" id="KW-0808">Transferase</keyword>
<dbReference type="UniPathway" id="UPA00148"/>
<proteinExistence type="predicted"/>
<keyword evidence="2" id="KW-0169">Cobalamin biosynthesis</keyword>
<keyword evidence="8" id="KW-1185">Reference proteome</keyword>
<dbReference type="GO" id="GO:0032259">
    <property type="term" value="P:methylation"/>
    <property type="evidence" value="ECO:0007669"/>
    <property type="project" value="UniProtKB-KW"/>
</dbReference>
<protein>
    <submittedName>
        <fullName evidence="7">Precorrin-6y C5,15-methyltransferase (Decarboxylating) subunit CbiE</fullName>
    </submittedName>
</protein>
<dbReference type="SUPFAM" id="SSF53335">
    <property type="entry name" value="S-adenosyl-L-methionine-dependent methyltransferases"/>
    <property type="match status" value="1"/>
</dbReference>
<comment type="caution">
    <text evidence="7">The sequence shown here is derived from an EMBL/GenBank/DDBJ whole genome shotgun (WGS) entry which is preliminary data.</text>
</comment>
<sequence length="400" mass="43951">MSEQFIVIGLSDSRSPVFDPQTLREIAVCRVFAGGERHRAIVGHLLPHASRWITIAPPMSDVMRQLDEAGGRVVVFTSGDPLFYGFGATLQKYFPDASCRFVPAFSSLQTLAHRLQLPYQSMRFASLTGRSWQELDRLLIEGAGLIGVLTDRCKTPAAIARRLLEYGYGGYSLVVGEALGGPEERVTELSPADASDALFHDLNCVILRGGPFRERYYGIADSLFEGLPGRPDMITKMQLRLATLSRLNLVNCSYFWDIGFCTGSVSIEARLQFPGLEITAFEKRFECEGIFERNARRFGAPGVRVVMGDVLKQGVDDHAGPDGRVDAVFIGGHGGQLEAIFDIAAERLSPGGRIVVNAVRTDTLERFHARARHHALRLPDDLAITPGRHNPITIAAAVQE</sequence>
<dbReference type="SUPFAM" id="SSF53790">
    <property type="entry name" value="Tetrapyrrole methylase"/>
    <property type="match status" value="1"/>
</dbReference>
<keyword evidence="3 7" id="KW-0489">Methyltransferase</keyword>
<dbReference type="InterPro" id="IPR014777">
    <property type="entry name" value="4pyrrole_Mease_sub1"/>
</dbReference>
<dbReference type="Pfam" id="PF00590">
    <property type="entry name" value="TP_methylase"/>
    <property type="match status" value="1"/>
</dbReference>
<dbReference type="NCBIfam" id="TIGR02467">
    <property type="entry name" value="CbiE"/>
    <property type="match status" value="1"/>
</dbReference>
<dbReference type="NCBIfam" id="TIGR02469">
    <property type="entry name" value="CbiT"/>
    <property type="match status" value="1"/>
</dbReference>
<dbReference type="GO" id="GO:0009236">
    <property type="term" value="P:cobalamin biosynthetic process"/>
    <property type="evidence" value="ECO:0007669"/>
    <property type="project" value="UniProtKB-UniPathway"/>
</dbReference>
<dbReference type="InterPro" id="IPR035996">
    <property type="entry name" value="4pyrrol_Methylase_sf"/>
</dbReference>
<feature type="domain" description="Tetrapyrrole methylase" evidence="6">
    <location>
        <begin position="61"/>
        <end position="188"/>
    </location>
</feature>
<dbReference type="InterPro" id="IPR029063">
    <property type="entry name" value="SAM-dependent_MTases_sf"/>
</dbReference>
<evidence type="ECO:0000256" key="4">
    <source>
        <dbReference type="ARBA" id="ARBA00022679"/>
    </source>
</evidence>
<dbReference type="PANTHER" id="PTHR43182">
    <property type="entry name" value="COBALT-PRECORRIN-6B C(15)-METHYLTRANSFERASE (DECARBOXYLATING)"/>
    <property type="match status" value="1"/>
</dbReference>
<dbReference type="CDD" id="cd11644">
    <property type="entry name" value="Precorrin-6Y-MT"/>
    <property type="match status" value="1"/>
</dbReference>
<dbReference type="InterPro" id="IPR006365">
    <property type="entry name" value="Cbl_synth_CobL"/>
</dbReference>
<dbReference type="InterPro" id="IPR014008">
    <property type="entry name" value="Cbl_synth_MTase_CbiT"/>
</dbReference>
<evidence type="ECO:0000256" key="1">
    <source>
        <dbReference type="ARBA" id="ARBA00004953"/>
    </source>
</evidence>
<dbReference type="Proteomes" id="UP000309544">
    <property type="component" value="Unassembled WGS sequence"/>
</dbReference>
<evidence type="ECO:0000313" key="7">
    <source>
        <dbReference type="EMBL" id="TNJ36891.1"/>
    </source>
</evidence>
<dbReference type="RefSeq" id="WP_139626416.1">
    <property type="nucleotide sequence ID" value="NZ_VDCI01000003.1"/>
</dbReference>
<organism evidence="7 8">
    <name type="scientific">Prosthecochloris vibrioformis</name>
    <name type="common">Chlorobium vibrioforme</name>
    <dbReference type="NCBI Taxonomy" id="1098"/>
    <lineage>
        <taxon>Bacteria</taxon>
        <taxon>Pseudomonadati</taxon>
        <taxon>Chlorobiota</taxon>
        <taxon>Chlorobiia</taxon>
        <taxon>Chlorobiales</taxon>
        <taxon>Chlorobiaceae</taxon>
        <taxon>Prosthecochloris</taxon>
    </lineage>
</organism>
<dbReference type="CDD" id="cd02440">
    <property type="entry name" value="AdoMet_MTases"/>
    <property type="match status" value="1"/>
</dbReference>
<dbReference type="GO" id="GO:0008276">
    <property type="term" value="F:protein methyltransferase activity"/>
    <property type="evidence" value="ECO:0007669"/>
    <property type="project" value="InterPro"/>
</dbReference>
<name>A0A5C4S2C3_PROVB</name>
<dbReference type="InterPro" id="IPR012818">
    <property type="entry name" value="CbiE"/>
</dbReference>
<dbReference type="PIRSF" id="PIRSF036428">
    <property type="entry name" value="CobL"/>
    <property type="match status" value="1"/>
</dbReference>
<dbReference type="PANTHER" id="PTHR43182:SF1">
    <property type="entry name" value="COBALT-PRECORRIN-7 C(5)-METHYLTRANSFERASE"/>
    <property type="match status" value="1"/>
</dbReference>
<evidence type="ECO:0000256" key="3">
    <source>
        <dbReference type="ARBA" id="ARBA00022603"/>
    </source>
</evidence>
<dbReference type="Gene3D" id="3.40.1010.10">
    <property type="entry name" value="Cobalt-precorrin-4 Transmethylase, Domain 1"/>
    <property type="match status" value="1"/>
</dbReference>
<gene>
    <name evidence="7" type="primary">cbiE</name>
    <name evidence="7" type="ORF">FGF68_04765</name>
</gene>
<dbReference type="AlphaFoldDB" id="A0A5C4S2C3"/>
<keyword evidence="5" id="KW-0949">S-adenosyl-L-methionine</keyword>
<dbReference type="InterPro" id="IPR050714">
    <property type="entry name" value="Cobalamin_biosynth_MTase"/>
</dbReference>
<accession>A0A5C4S2C3</accession>
<evidence type="ECO:0000256" key="2">
    <source>
        <dbReference type="ARBA" id="ARBA00022573"/>
    </source>
</evidence>
<dbReference type="InterPro" id="IPR000878">
    <property type="entry name" value="4pyrrol_Mease"/>
</dbReference>